<dbReference type="eggNOG" id="ENOG502QQ2I">
    <property type="taxonomic scope" value="Eukaryota"/>
</dbReference>
<feature type="compositionally biased region" description="Basic and acidic residues" evidence="8">
    <location>
        <begin position="255"/>
        <end position="302"/>
    </location>
</feature>
<feature type="compositionally biased region" description="Basic and acidic residues" evidence="8">
    <location>
        <begin position="782"/>
        <end position="792"/>
    </location>
</feature>
<evidence type="ECO:0000313" key="11">
    <source>
        <dbReference type="EMBL" id="EDO44221.1"/>
    </source>
</evidence>
<feature type="compositionally biased region" description="Pro residues" evidence="8">
    <location>
        <begin position="767"/>
        <end position="778"/>
    </location>
</feature>
<keyword evidence="12" id="KW-1185">Reference proteome</keyword>
<dbReference type="InterPro" id="IPR000571">
    <property type="entry name" value="Znf_CCCH"/>
</dbReference>
<dbReference type="SUPFAM" id="SSF47676">
    <property type="entry name" value="Conserved domain common to transcription factors TFIIS, elongin A, CRSP70"/>
    <property type="match status" value="1"/>
</dbReference>
<dbReference type="InterPro" id="IPR003617">
    <property type="entry name" value="TFIIS/CRSP70_N_sub"/>
</dbReference>
<dbReference type="GO" id="GO:0008270">
    <property type="term" value="F:zinc ion binding"/>
    <property type="evidence" value="ECO:0007669"/>
    <property type="project" value="UniProtKB-KW"/>
</dbReference>
<feature type="compositionally biased region" description="Low complexity" evidence="8">
    <location>
        <begin position="618"/>
        <end position="636"/>
    </location>
</feature>
<name>A7RW83_NEMVE</name>
<feature type="compositionally biased region" description="Low complexity" evidence="8">
    <location>
        <begin position="427"/>
        <end position="440"/>
    </location>
</feature>
<evidence type="ECO:0000256" key="3">
    <source>
        <dbReference type="ARBA" id="ARBA00022330"/>
    </source>
</evidence>
<proteinExistence type="predicted"/>
<dbReference type="GO" id="GO:0005634">
    <property type="term" value="C:nucleus"/>
    <property type="evidence" value="ECO:0007669"/>
    <property type="project" value="UniProtKB-SubCell"/>
</dbReference>
<feature type="domain" description="C3H1-type" evidence="9">
    <location>
        <begin position="828"/>
        <end position="856"/>
    </location>
</feature>
<evidence type="ECO:0000256" key="8">
    <source>
        <dbReference type="SAM" id="MobiDB-lite"/>
    </source>
</evidence>
<dbReference type="GO" id="GO:0000785">
    <property type="term" value="C:chromatin"/>
    <property type="evidence" value="ECO:0000318"/>
    <property type="project" value="GO_Central"/>
</dbReference>
<feature type="compositionally biased region" description="Pro residues" evidence="8">
    <location>
        <begin position="721"/>
        <end position="733"/>
    </location>
</feature>
<dbReference type="InterPro" id="IPR035441">
    <property type="entry name" value="TFIIS/LEDGF_dom_sf"/>
</dbReference>
<dbReference type="Proteomes" id="UP000001593">
    <property type="component" value="Unassembled WGS sequence"/>
</dbReference>
<keyword evidence="4" id="KW-0158">Chromosome</keyword>
<evidence type="ECO:0000256" key="7">
    <source>
        <dbReference type="PROSITE-ProRule" id="PRU00723"/>
    </source>
</evidence>
<dbReference type="OMA" id="NGPPQIW"/>
<evidence type="ECO:0000256" key="1">
    <source>
        <dbReference type="ARBA" id="ARBA00004123"/>
    </source>
</evidence>
<dbReference type="InterPro" id="IPR017923">
    <property type="entry name" value="TFIIS_N"/>
</dbReference>
<keyword evidence="5 6" id="KW-0539">Nucleus</keyword>
<evidence type="ECO:0000256" key="6">
    <source>
        <dbReference type="PROSITE-ProRule" id="PRU00649"/>
    </source>
</evidence>
<feature type="compositionally biased region" description="Polar residues" evidence="8">
    <location>
        <begin position="656"/>
        <end position="681"/>
    </location>
</feature>
<dbReference type="HOGENOM" id="CLU_019410_0_0_1"/>
<dbReference type="Gene3D" id="1.20.930.10">
    <property type="entry name" value="Conserved domain common to transcription factors TFIIS, elongin A, CRSP70"/>
    <property type="match status" value="1"/>
</dbReference>
<feature type="compositionally biased region" description="Basic residues" evidence="8">
    <location>
        <begin position="812"/>
        <end position="828"/>
    </location>
</feature>
<feature type="compositionally biased region" description="Acidic residues" evidence="8">
    <location>
        <begin position="793"/>
        <end position="803"/>
    </location>
</feature>
<feature type="compositionally biased region" description="Low complexity" evidence="8">
    <location>
        <begin position="333"/>
        <end position="353"/>
    </location>
</feature>
<evidence type="ECO:0000313" key="12">
    <source>
        <dbReference type="Proteomes" id="UP000001593"/>
    </source>
</evidence>
<dbReference type="Pfam" id="PF08711">
    <property type="entry name" value="Med26"/>
    <property type="match status" value="1"/>
</dbReference>
<dbReference type="STRING" id="45351.A7RW83"/>
<dbReference type="GO" id="GO:0072357">
    <property type="term" value="C:PTW/PP1 phosphatase complex"/>
    <property type="evidence" value="ECO:0000318"/>
    <property type="project" value="GO_Central"/>
</dbReference>
<feature type="compositionally biased region" description="Basic and acidic residues" evidence="8">
    <location>
        <begin position="233"/>
        <end position="242"/>
    </location>
</feature>
<dbReference type="PANTHER" id="PTHR46557:SF1">
    <property type="entry name" value="SERINE_THREONINE-PROTEIN PHOSPHATASE 1 REGULATORY SUBUNIT 10"/>
    <property type="match status" value="1"/>
</dbReference>
<dbReference type="SMART" id="SM00509">
    <property type="entry name" value="TFS2N"/>
    <property type="match status" value="1"/>
</dbReference>
<accession>A7RW83</accession>
<dbReference type="AlphaFoldDB" id="A7RW83"/>
<evidence type="ECO:0000259" key="9">
    <source>
        <dbReference type="PROSITE" id="PS50103"/>
    </source>
</evidence>
<evidence type="ECO:0000256" key="2">
    <source>
        <dbReference type="ARBA" id="ARBA00004286"/>
    </source>
</evidence>
<feature type="domain" description="TFIIS N-terminal" evidence="10">
    <location>
        <begin position="160"/>
        <end position="233"/>
    </location>
</feature>
<keyword evidence="7" id="KW-0479">Metal-binding</keyword>
<comment type="subcellular location">
    <subcellularLocation>
        <location evidence="2">Chromosome</location>
    </subcellularLocation>
    <subcellularLocation>
        <location evidence="1 6">Nucleus</location>
    </subcellularLocation>
</comment>
<dbReference type="CDD" id="cd00183">
    <property type="entry name" value="TFIIS_I"/>
    <property type="match status" value="1"/>
</dbReference>
<dbReference type="PhylomeDB" id="A7RW83"/>
<evidence type="ECO:0000256" key="5">
    <source>
        <dbReference type="ARBA" id="ARBA00023242"/>
    </source>
</evidence>
<feature type="region of interest" description="Disordered" evidence="8">
    <location>
        <begin position="233"/>
        <end position="302"/>
    </location>
</feature>
<keyword evidence="7" id="KW-0863">Zinc-finger</keyword>
<feature type="compositionally biased region" description="Basic and acidic residues" evidence="8">
    <location>
        <begin position="573"/>
        <end position="594"/>
    </location>
</feature>
<gene>
    <name evidence="11" type="ORF">NEMVEDRAFT_v1g241129</name>
</gene>
<dbReference type="InParanoid" id="A7RW83"/>
<feature type="compositionally biased region" description="Basic and acidic residues" evidence="8">
    <location>
        <begin position="376"/>
        <end position="389"/>
    </location>
</feature>
<sequence>MAAAWNALENFFMSKVDNVVVMTNDERVLGIYTKSKPPNIPLPISFGVHTIKLLIGVELIDKKCLLVKLKPQVKSAETIEMGTSGGEPKTLLNALKPLLGFAGDIKSQDVMRIISLMRDAEKLMSRCVYINILKATIVEASENKDAAGAVDKFITVGGWAVLNRWLSDAKKTDNLPLVIELLQLLKDLPVSVDTLKQGNTGKLVRSLTKVDNKEVKDLSTSVLKQWMDMVRTQSDKADKPQKNGDSPESDISDVSGKDLKNSDVKLGKRPRDDDPKKSPSEKKLKRSNSQEENGKPVKVKKEVNKALAMESAGFMNALATAAVAAPRKRKRPATTAQKTPTATTPTTPTASTAVKPSYTGILDEIMSNQSQTHGIEGAKEKAKSKEKDGGSNGSDKPPTDGSSDATTGDAGDFASKETNGLDKDTSQESSTTASTPSTAEDVTESSDPPVRKPNKKGQMVTWAEDNKIATFHFFEMDEDERALVRHPVNFTNAIHLEMMKERELLEKAKHLKEDKMLEKVKWYKPKGIEGISAAVLTGSKSQQRAIQKERESSVLADIFFSKSSVPDSPAEPDNEHEKVAAGEPKVIPHDEKGTTHIPPKEMAPPTTTESSQSGVQLPGALASLFSSSGSTQSTQPADKVSVQSLLDKIMSGGSSGQPNPLMQLLSSTKQQQSPSQDQGSNLPPALKNILEPLNRGAAPGPRPPGGLLGSGPGDSQRMPHPMGPPGPFGPRGPVPDNFRFQGPGGPRQGPPMGPAFPGHDGMRMRGPMPPRMPQPRPLLPELAKRDDFHDDNFDQFEGDDDEGPNNGPNMRGRVRGGPRGRGRGRGRRNPPPVCRHFVSNRGCLRGEQCHFLHPGINGPPI</sequence>
<organism evidence="11 12">
    <name type="scientific">Nematostella vectensis</name>
    <name type="common">Starlet sea anemone</name>
    <dbReference type="NCBI Taxonomy" id="45351"/>
    <lineage>
        <taxon>Eukaryota</taxon>
        <taxon>Metazoa</taxon>
        <taxon>Cnidaria</taxon>
        <taxon>Anthozoa</taxon>
        <taxon>Hexacorallia</taxon>
        <taxon>Actiniaria</taxon>
        <taxon>Edwardsiidae</taxon>
        <taxon>Nematostella</taxon>
    </lineage>
</organism>
<dbReference type="EMBL" id="DS469546">
    <property type="protein sequence ID" value="EDO44221.1"/>
    <property type="molecule type" value="Genomic_DNA"/>
</dbReference>
<dbReference type="PANTHER" id="PTHR46557">
    <property type="entry name" value="SERINE/THREONINE-PROTEIN PHOSPHATASE 1 REGULATORY SUBUNIT 10-RELATED"/>
    <property type="match status" value="1"/>
</dbReference>
<reference evidence="11 12" key="1">
    <citation type="journal article" date="2007" name="Science">
        <title>Sea anemone genome reveals ancestral eumetazoan gene repertoire and genomic organization.</title>
        <authorList>
            <person name="Putnam N.H."/>
            <person name="Srivastava M."/>
            <person name="Hellsten U."/>
            <person name="Dirks B."/>
            <person name="Chapman J."/>
            <person name="Salamov A."/>
            <person name="Terry A."/>
            <person name="Shapiro H."/>
            <person name="Lindquist E."/>
            <person name="Kapitonov V.V."/>
            <person name="Jurka J."/>
            <person name="Genikhovich G."/>
            <person name="Grigoriev I.V."/>
            <person name="Lucas S.M."/>
            <person name="Steele R.E."/>
            <person name="Finnerty J.R."/>
            <person name="Technau U."/>
            <person name="Martindale M.Q."/>
            <person name="Rokhsar D.S."/>
        </authorList>
    </citation>
    <scope>NUCLEOTIDE SEQUENCE [LARGE SCALE GENOMIC DNA]</scope>
    <source>
        <strain evidence="12">CH2 X CH6</strain>
    </source>
</reference>
<feature type="region of interest" description="Disordered" evidence="8">
    <location>
        <begin position="322"/>
        <end position="459"/>
    </location>
</feature>
<evidence type="ECO:0000256" key="4">
    <source>
        <dbReference type="ARBA" id="ARBA00022454"/>
    </source>
</evidence>
<protein>
    <recommendedName>
        <fullName evidence="3">Serine/threonine-protein phosphatase 1 regulatory subunit 10</fullName>
    </recommendedName>
</protein>
<keyword evidence="7" id="KW-0862">Zinc</keyword>
<evidence type="ECO:0000259" key="10">
    <source>
        <dbReference type="PROSITE" id="PS51319"/>
    </source>
</evidence>
<feature type="region of interest" description="Disordered" evidence="8">
    <location>
        <begin position="563"/>
        <end position="833"/>
    </location>
</feature>
<dbReference type="PROSITE" id="PS50103">
    <property type="entry name" value="ZF_C3H1"/>
    <property type="match status" value="1"/>
</dbReference>
<dbReference type="GO" id="GO:0008157">
    <property type="term" value="F:protein phosphatase 1 binding"/>
    <property type="evidence" value="ECO:0000318"/>
    <property type="project" value="GO_Central"/>
</dbReference>
<feature type="compositionally biased region" description="Polar residues" evidence="8">
    <location>
        <begin position="605"/>
        <end position="615"/>
    </location>
</feature>
<dbReference type="PROSITE" id="PS51319">
    <property type="entry name" value="TFIIS_N"/>
    <property type="match status" value="1"/>
</dbReference>
<feature type="zinc finger region" description="C3H1-type" evidence="7">
    <location>
        <begin position="828"/>
        <end position="856"/>
    </location>
</feature>